<feature type="region of interest" description="Disordered" evidence="1">
    <location>
        <begin position="571"/>
        <end position="602"/>
    </location>
</feature>
<protein>
    <submittedName>
        <fullName evidence="5">DJ-1/PfpI family protein</fullName>
    </submittedName>
</protein>
<keyword evidence="2" id="KW-0472">Membrane</keyword>
<dbReference type="SUPFAM" id="SSF52317">
    <property type="entry name" value="Class I glutamine amidotransferase-like"/>
    <property type="match status" value="2"/>
</dbReference>
<proteinExistence type="predicted"/>
<keyword evidence="2" id="KW-1133">Transmembrane helix</keyword>
<feature type="transmembrane region" description="Helical" evidence="2">
    <location>
        <begin position="522"/>
        <end position="540"/>
    </location>
</feature>
<evidence type="ECO:0000259" key="4">
    <source>
        <dbReference type="Pfam" id="PF01965"/>
    </source>
</evidence>
<feature type="transmembrane region" description="Helical" evidence="2">
    <location>
        <begin position="490"/>
        <end position="510"/>
    </location>
</feature>
<sequence>MKRWLVRAATGLSIGVAALAAITGAGWTTAADAIGAVYPAPVALTDQVETAVEQAPIPTHDPTRPTAVILLGNQGANVVDAMAPYATLKESKAFNVYTVAPTRRPVPLNGGLDLVPDLSFEDLKQKVPLGADVIVVPAVPDPKKPVSEPLKNWLHEQATAGATLVGVCVGTELIADIGLLDGRPATSHWFGLTPLTHDYKQIEWIRGPRYVDDGDIITTAGVLSGIDGALRVIERYAGEATARQAADAVRWPNYSPGKPGPAPESTLALTDLATPINLAFRTPTQLGVLLTEGVGEIELSSILRPYTERSFIARPLPLTLDGQPIRSRHGLTFVPRSTLAAAGQLDRLIVPGEAAAAAADPAIAQAASAAGLTAEYVHTRGGFPFDDGLRDLAAHSDLASARWTAKVLEYAAPADLSGPAWPWMPTLRLLLVALAGALIAAGIVWVLRRWPGFRRFTGHYLEMVVSMLAGMMLLDPVWTAVFRGLSENVVASTLVMAANMTIGMGLWMWLRGHGWRMIGEMSVAMVAPFVLLLVPTLLGLLTGNELMMIGHVAMFVTMLIPMLARRHHYSAKRGGGPFRWSRRRQPAEQPVRQEVLESVGSR</sequence>
<keyword evidence="2" id="KW-0812">Transmembrane</keyword>
<evidence type="ECO:0000256" key="3">
    <source>
        <dbReference type="SAM" id="SignalP"/>
    </source>
</evidence>
<gene>
    <name evidence="5" type="ORF">ACFOUW_07030</name>
</gene>
<feature type="chain" id="PRO_5045455856" evidence="3">
    <location>
        <begin position="21"/>
        <end position="602"/>
    </location>
</feature>
<evidence type="ECO:0000313" key="6">
    <source>
        <dbReference type="Proteomes" id="UP001595699"/>
    </source>
</evidence>
<accession>A0ABV7Y5M4</accession>
<feature type="transmembrane region" description="Helical" evidence="2">
    <location>
        <begin position="427"/>
        <end position="447"/>
    </location>
</feature>
<comment type="caution">
    <text evidence="5">The sequence shown here is derived from an EMBL/GenBank/DDBJ whole genome shotgun (WGS) entry which is preliminary data.</text>
</comment>
<keyword evidence="6" id="KW-1185">Reference proteome</keyword>
<feature type="signal peptide" evidence="3">
    <location>
        <begin position="1"/>
        <end position="20"/>
    </location>
</feature>
<reference evidence="6" key="1">
    <citation type="journal article" date="2019" name="Int. J. Syst. Evol. Microbiol.">
        <title>The Global Catalogue of Microorganisms (GCM) 10K type strain sequencing project: providing services to taxonomists for standard genome sequencing and annotation.</title>
        <authorList>
            <consortium name="The Broad Institute Genomics Platform"/>
            <consortium name="The Broad Institute Genome Sequencing Center for Infectious Disease"/>
            <person name="Wu L."/>
            <person name="Ma J."/>
        </authorList>
    </citation>
    <scope>NUCLEOTIDE SEQUENCE [LARGE SCALE GENOMIC DNA]</scope>
    <source>
        <strain evidence="6">CGMCC 4.7241</strain>
    </source>
</reference>
<name>A0ABV7Y5M4_9ACTN</name>
<dbReference type="InterPro" id="IPR002818">
    <property type="entry name" value="DJ-1/PfpI"/>
</dbReference>
<dbReference type="RefSeq" id="WP_205116782.1">
    <property type="nucleotide sequence ID" value="NZ_JAFBCM010000001.1"/>
</dbReference>
<dbReference type="EMBL" id="JBHRZH010000006">
    <property type="protein sequence ID" value="MFC3760586.1"/>
    <property type="molecule type" value="Genomic_DNA"/>
</dbReference>
<dbReference type="Gene3D" id="3.40.50.880">
    <property type="match status" value="2"/>
</dbReference>
<dbReference type="PANTHER" id="PTHR43130:SF3">
    <property type="entry name" value="HTH-TYPE TRANSCRIPTIONAL REGULATOR RV1931C"/>
    <property type="match status" value="1"/>
</dbReference>
<feature type="transmembrane region" description="Helical" evidence="2">
    <location>
        <begin position="546"/>
        <end position="564"/>
    </location>
</feature>
<organism evidence="5 6">
    <name type="scientific">Tenggerimyces flavus</name>
    <dbReference type="NCBI Taxonomy" id="1708749"/>
    <lineage>
        <taxon>Bacteria</taxon>
        <taxon>Bacillati</taxon>
        <taxon>Actinomycetota</taxon>
        <taxon>Actinomycetes</taxon>
        <taxon>Propionibacteriales</taxon>
        <taxon>Nocardioidaceae</taxon>
        <taxon>Tenggerimyces</taxon>
    </lineage>
</organism>
<dbReference type="InterPro" id="IPR029062">
    <property type="entry name" value="Class_I_gatase-like"/>
</dbReference>
<dbReference type="Pfam" id="PF01965">
    <property type="entry name" value="DJ-1_PfpI"/>
    <property type="match status" value="1"/>
</dbReference>
<feature type="domain" description="DJ-1/PfpI" evidence="4">
    <location>
        <begin position="67"/>
        <end position="234"/>
    </location>
</feature>
<dbReference type="PANTHER" id="PTHR43130">
    <property type="entry name" value="ARAC-FAMILY TRANSCRIPTIONAL REGULATOR"/>
    <property type="match status" value="1"/>
</dbReference>
<dbReference type="Proteomes" id="UP001595699">
    <property type="component" value="Unassembled WGS sequence"/>
</dbReference>
<evidence type="ECO:0000256" key="1">
    <source>
        <dbReference type="SAM" id="MobiDB-lite"/>
    </source>
</evidence>
<keyword evidence="3" id="KW-0732">Signal</keyword>
<dbReference type="InterPro" id="IPR052158">
    <property type="entry name" value="INH-QAR"/>
</dbReference>
<evidence type="ECO:0000313" key="5">
    <source>
        <dbReference type="EMBL" id="MFC3760586.1"/>
    </source>
</evidence>
<evidence type="ECO:0000256" key="2">
    <source>
        <dbReference type="SAM" id="Phobius"/>
    </source>
</evidence>
<feature type="transmembrane region" description="Helical" evidence="2">
    <location>
        <begin position="459"/>
        <end position="478"/>
    </location>
</feature>